<dbReference type="Proteomes" id="UP000186817">
    <property type="component" value="Unassembled WGS sequence"/>
</dbReference>
<dbReference type="EMBL" id="LSRX01005529">
    <property type="protein sequence ID" value="OLP73412.1"/>
    <property type="molecule type" value="Genomic_DNA"/>
</dbReference>
<feature type="region of interest" description="Disordered" evidence="1">
    <location>
        <begin position="19"/>
        <end position="39"/>
    </location>
</feature>
<feature type="compositionally biased region" description="Acidic residues" evidence="1">
    <location>
        <begin position="19"/>
        <end position="36"/>
    </location>
</feature>
<evidence type="ECO:0000256" key="1">
    <source>
        <dbReference type="SAM" id="MobiDB-lite"/>
    </source>
</evidence>
<comment type="caution">
    <text evidence="2">The sequence shown here is derived from an EMBL/GenBank/DDBJ whole genome shotgun (WGS) entry which is preliminary data.</text>
</comment>
<accession>A0A1Q9BRV5</accession>
<dbReference type="OrthoDB" id="10326157at2759"/>
<gene>
    <name evidence="2" type="ORF">AK812_SmicGene47351</name>
</gene>
<name>A0A1Q9BRV5_SYMMI</name>
<protein>
    <submittedName>
        <fullName evidence="2">Uncharacterized protein</fullName>
    </submittedName>
</protein>
<keyword evidence="3" id="KW-1185">Reference proteome</keyword>
<organism evidence="2 3">
    <name type="scientific">Symbiodinium microadriaticum</name>
    <name type="common">Dinoflagellate</name>
    <name type="synonym">Zooxanthella microadriatica</name>
    <dbReference type="NCBI Taxonomy" id="2951"/>
    <lineage>
        <taxon>Eukaryota</taxon>
        <taxon>Sar</taxon>
        <taxon>Alveolata</taxon>
        <taxon>Dinophyceae</taxon>
        <taxon>Suessiales</taxon>
        <taxon>Symbiodiniaceae</taxon>
        <taxon>Symbiodinium</taxon>
    </lineage>
</organism>
<proteinExistence type="predicted"/>
<dbReference type="AlphaFoldDB" id="A0A1Q9BRV5"/>
<evidence type="ECO:0000313" key="2">
    <source>
        <dbReference type="EMBL" id="OLP73412.1"/>
    </source>
</evidence>
<evidence type="ECO:0000313" key="3">
    <source>
        <dbReference type="Proteomes" id="UP000186817"/>
    </source>
</evidence>
<reference evidence="2 3" key="1">
    <citation type="submission" date="2016-02" db="EMBL/GenBank/DDBJ databases">
        <title>Genome analysis of coral dinoflagellate symbionts highlights evolutionary adaptations to a symbiotic lifestyle.</title>
        <authorList>
            <person name="Aranda M."/>
            <person name="Li Y."/>
            <person name="Liew Y.J."/>
            <person name="Baumgarten S."/>
            <person name="Simakov O."/>
            <person name="Wilson M."/>
            <person name="Piel J."/>
            <person name="Ashoor H."/>
            <person name="Bougouffa S."/>
            <person name="Bajic V.B."/>
            <person name="Ryu T."/>
            <person name="Ravasi T."/>
            <person name="Bayer T."/>
            <person name="Micklem G."/>
            <person name="Kim H."/>
            <person name="Bhak J."/>
            <person name="Lajeunesse T.C."/>
            <person name="Voolstra C.R."/>
        </authorList>
    </citation>
    <scope>NUCLEOTIDE SEQUENCE [LARGE SCALE GENOMIC DNA]</scope>
    <source>
        <strain evidence="2 3">CCMP2467</strain>
    </source>
</reference>
<sequence length="98" mass="10975">MREYGGVTVRRFARLGGFDFDEHDDNEFDDDDDDDDQTGRLDYCPSFPASTFDVCADLVQDQLVCCTGIGSSVPRAMAKRTRPTQLVFITGNAKKLEE</sequence>
<feature type="non-terminal residue" evidence="2">
    <location>
        <position position="98"/>
    </location>
</feature>